<dbReference type="Proteomes" id="UP000261174">
    <property type="component" value="Unassembled WGS sequence"/>
</dbReference>
<dbReference type="InterPro" id="IPR001604">
    <property type="entry name" value="Endo_G_ENPP1-like_dom"/>
</dbReference>
<dbReference type="GO" id="GO:0046872">
    <property type="term" value="F:metal ion binding"/>
    <property type="evidence" value="ECO:0007669"/>
    <property type="project" value="UniProtKB-KW"/>
</dbReference>
<dbReference type="InterPro" id="IPR044925">
    <property type="entry name" value="His-Me_finger_sf"/>
</dbReference>
<dbReference type="PANTHER" id="PTHR13966:SF5">
    <property type="entry name" value="ENDONUCLEASE G, MITOCHONDRIAL"/>
    <property type="match status" value="1"/>
</dbReference>
<dbReference type="InterPro" id="IPR040255">
    <property type="entry name" value="Non-specific_endonuclease"/>
</dbReference>
<keyword evidence="2" id="KW-0479">Metal-binding</keyword>
<dbReference type="GO" id="GO:0003676">
    <property type="term" value="F:nucleic acid binding"/>
    <property type="evidence" value="ECO:0007669"/>
    <property type="project" value="InterPro"/>
</dbReference>
<accession>A0A3E1NSV9</accession>
<evidence type="ECO:0000256" key="1">
    <source>
        <dbReference type="PIRSR" id="PIRSR640255-1"/>
    </source>
</evidence>
<sequence>MRTQHTSFESMVRLGDLVLAKAGQEQVSDPKEFDNRTGYDASFLKGWELPLPMPPATTIRQIRYGKDTGKDVLNYEHFSVVMSAERRLPIITAVNIDGKQAVRNVPRETAWYYDGRLDKSDQWGDALYDNNKLDRGHMVRRDDPVWGTKAVALLANKDTFHFTNSCPQMAAVNQQTWLGLEDYILHNAEAAGMQVSVFTGPVFTDKDLVYRDALVPLAFWKVVAIVTGDGRKSATAYMISQEKELKTLEFEYGAYQTYQVSVQQVGRETGIDFGELEPYDGFTDYERKYGKKMVVKLGDLREIRV</sequence>
<evidence type="ECO:0000256" key="2">
    <source>
        <dbReference type="PIRSR" id="PIRSR640255-2"/>
    </source>
</evidence>
<feature type="binding site" evidence="2">
    <location>
        <position position="173"/>
    </location>
    <ligand>
        <name>Mg(2+)</name>
        <dbReference type="ChEBI" id="CHEBI:18420"/>
        <note>catalytic</note>
    </ligand>
</feature>
<feature type="active site" description="Proton acceptor" evidence="1">
    <location>
        <position position="137"/>
    </location>
</feature>
<dbReference type="OrthoDB" id="9770276at2"/>
<dbReference type="PANTHER" id="PTHR13966">
    <property type="entry name" value="ENDONUCLEASE RELATED"/>
    <property type="match status" value="1"/>
</dbReference>
<dbReference type="GO" id="GO:0004519">
    <property type="term" value="F:endonuclease activity"/>
    <property type="evidence" value="ECO:0007669"/>
    <property type="project" value="UniProtKB-KW"/>
</dbReference>
<reference evidence="5 6" key="1">
    <citation type="submission" date="2018-08" db="EMBL/GenBank/DDBJ databases">
        <title>Chitinophaga sp. K20C18050901, a novel bacterium isolated from forest soil.</title>
        <authorList>
            <person name="Wang C."/>
        </authorList>
    </citation>
    <scope>NUCLEOTIDE SEQUENCE [LARGE SCALE GENOMIC DNA]</scope>
    <source>
        <strain evidence="5 6">K20C18050901</strain>
    </source>
</reference>
<keyword evidence="6" id="KW-1185">Reference proteome</keyword>
<dbReference type="InterPro" id="IPR020821">
    <property type="entry name" value="ENPP1-3/EXOG-like_nuc-like"/>
</dbReference>
<organism evidence="5 6">
    <name type="scientific">Chitinophaga silvisoli</name>
    <dbReference type="NCBI Taxonomy" id="2291814"/>
    <lineage>
        <taxon>Bacteria</taxon>
        <taxon>Pseudomonadati</taxon>
        <taxon>Bacteroidota</taxon>
        <taxon>Chitinophagia</taxon>
        <taxon>Chitinophagales</taxon>
        <taxon>Chitinophagaceae</taxon>
        <taxon>Chitinophaga</taxon>
    </lineage>
</organism>
<gene>
    <name evidence="5" type="ORF">DXN04_30985</name>
</gene>
<dbReference type="InterPro" id="IPR044929">
    <property type="entry name" value="DNA/RNA_non-sp_Endonuclease_sf"/>
</dbReference>
<dbReference type="Gene3D" id="3.40.570.10">
    <property type="entry name" value="Extracellular Endonuclease, subunit A"/>
    <property type="match status" value="1"/>
</dbReference>
<dbReference type="Pfam" id="PF01223">
    <property type="entry name" value="Endonuclease_NS"/>
    <property type="match status" value="1"/>
</dbReference>
<feature type="domain" description="ENPP1-3/EXOG-like endonuclease/phosphodiesterase" evidence="3">
    <location>
        <begin position="75"/>
        <end position="280"/>
    </location>
</feature>
<dbReference type="RefSeq" id="WP_116857307.1">
    <property type="nucleotide sequence ID" value="NZ_QTJV01000017.1"/>
</dbReference>
<keyword evidence="5" id="KW-0255">Endonuclease</keyword>
<evidence type="ECO:0000259" key="4">
    <source>
        <dbReference type="SMART" id="SM00892"/>
    </source>
</evidence>
<dbReference type="SUPFAM" id="SSF54060">
    <property type="entry name" value="His-Me finger endonucleases"/>
    <property type="match status" value="1"/>
</dbReference>
<feature type="domain" description="DNA/RNA non-specific endonuclease/pyrophosphatase/phosphodiesterase" evidence="4">
    <location>
        <begin position="74"/>
        <end position="280"/>
    </location>
</feature>
<comment type="caution">
    <text evidence="5">The sequence shown here is derived from an EMBL/GenBank/DDBJ whole genome shotgun (WGS) entry which is preliminary data.</text>
</comment>
<proteinExistence type="predicted"/>
<dbReference type="SMART" id="SM00892">
    <property type="entry name" value="Endonuclease_NS"/>
    <property type="match status" value="1"/>
</dbReference>
<evidence type="ECO:0000313" key="6">
    <source>
        <dbReference type="Proteomes" id="UP000261174"/>
    </source>
</evidence>
<evidence type="ECO:0000313" key="5">
    <source>
        <dbReference type="EMBL" id="RFM30993.1"/>
    </source>
</evidence>
<name>A0A3E1NSV9_9BACT</name>
<keyword evidence="5" id="KW-0378">Hydrolase</keyword>
<protein>
    <submittedName>
        <fullName evidence="5">DNA/RNA non-specific endonuclease</fullName>
    </submittedName>
</protein>
<dbReference type="EMBL" id="QTJV01000017">
    <property type="protein sequence ID" value="RFM30993.1"/>
    <property type="molecule type" value="Genomic_DNA"/>
</dbReference>
<dbReference type="CDD" id="cd00091">
    <property type="entry name" value="NUC"/>
    <property type="match status" value="1"/>
</dbReference>
<dbReference type="AlphaFoldDB" id="A0A3E1NSV9"/>
<keyword evidence="5" id="KW-0540">Nuclease</keyword>
<dbReference type="SMART" id="SM00477">
    <property type="entry name" value="NUC"/>
    <property type="match status" value="1"/>
</dbReference>
<dbReference type="GO" id="GO:0016787">
    <property type="term" value="F:hydrolase activity"/>
    <property type="evidence" value="ECO:0007669"/>
    <property type="project" value="InterPro"/>
</dbReference>
<evidence type="ECO:0000259" key="3">
    <source>
        <dbReference type="SMART" id="SM00477"/>
    </source>
</evidence>